<dbReference type="PANTHER" id="PTHR10071">
    <property type="entry name" value="TRANSCRIPTION FACTOR GATA FAMILY MEMBER"/>
    <property type="match status" value="1"/>
</dbReference>
<feature type="compositionally biased region" description="Low complexity" evidence="10">
    <location>
        <begin position="78"/>
        <end position="98"/>
    </location>
</feature>
<organism evidence="12 13">
    <name type="scientific">Aureobasidium namibiae CBS 147.97</name>
    <dbReference type="NCBI Taxonomy" id="1043004"/>
    <lineage>
        <taxon>Eukaryota</taxon>
        <taxon>Fungi</taxon>
        <taxon>Dikarya</taxon>
        <taxon>Ascomycota</taxon>
        <taxon>Pezizomycotina</taxon>
        <taxon>Dothideomycetes</taxon>
        <taxon>Dothideomycetidae</taxon>
        <taxon>Dothideales</taxon>
        <taxon>Saccotheciaceae</taxon>
        <taxon>Aureobasidium</taxon>
    </lineage>
</organism>
<dbReference type="GO" id="GO:0045944">
    <property type="term" value="P:positive regulation of transcription by RNA polymerase II"/>
    <property type="evidence" value="ECO:0007669"/>
    <property type="project" value="TreeGrafter"/>
</dbReference>
<evidence type="ECO:0000256" key="7">
    <source>
        <dbReference type="ARBA" id="ARBA00023163"/>
    </source>
</evidence>
<dbReference type="InterPro" id="IPR013088">
    <property type="entry name" value="Znf_NHR/GATA"/>
</dbReference>
<dbReference type="OrthoDB" id="515401at2759"/>
<keyword evidence="5" id="KW-0862">Zinc</keyword>
<dbReference type="GO" id="GO:0000122">
    <property type="term" value="P:negative regulation of transcription by RNA polymerase II"/>
    <property type="evidence" value="ECO:0007669"/>
    <property type="project" value="TreeGrafter"/>
</dbReference>
<dbReference type="GO" id="GO:0000981">
    <property type="term" value="F:DNA-binding transcription factor activity, RNA polymerase II-specific"/>
    <property type="evidence" value="ECO:0007669"/>
    <property type="project" value="TreeGrafter"/>
</dbReference>
<feature type="region of interest" description="Disordered" evidence="10">
    <location>
        <begin position="1"/>
        <end position="98"/>
    </location>
</feature>
<sequence length="554" mass="59710">MSNPASTLAPSPVAGPRLSNERSKEELELAERLIEHSQGIQHAPPIVDRRTTPSTADGGSRSGGDVERQSDDGGSETSLSAQQQQLTPQHSHHQQQQNLQLPSIHELTWVKQRKPFNTGMGGAGQVCSNCGTTRTPLWRRSPAGDTICNACGLYLKARNQMRPVNLKRGAQASPASQQQQQDQQTTASGNRKSSSPSASAKQLGGATYVTDTTSNGTCPGGGRCNGTGGHDGCNGCPAYNNRVSKTAQIALAQANDSRAPGQPQGQHAASQSPYPQAQNSPGPSQAPAANVTVACQNCGTTITPLWRRDDNGHTICNACGLYYKLHGVHRPSGMKKSEIKRRRRVMPATSDQHLAPFSVNNTQPISPPPEPAAPRSVPPFYPQSQHQQQHQHADHSHSHQIVPPHSSFEPARLPRAPIAVDFTHFGKPLRPTSAEQPEPAQPSNPPVSRKRSFSISNTSDQARQPLSPAYPRSDRSHRSEAENIDPSLSSGPPVSGSTTMVQEYKAPLAVMNAEDFSPAGQSSRRDKRARLEQEMAMMREALLAKEREMAELSD</sequence>
<evidence type="ECO:0000256" key="3">
    <source>
        <dbReference type="ARBA" id="ARBA00022737"/>
    </source>
</evidence>
<dbReference type="Proteomes" id="UP000027730">
    <property type="component" value="Unassembled WGS sequence"/>
</dbReference>
<feature type="region of interest" description="Disordered" evidence="10">
    <location>
        <begin position="168"/>
        <end position="212"/>
    </location>
</feature>
<comment type="subcellular location">
    <subcellularLocation>
        <location evidence="1">Nucleus</location>
    </subcellularLocation>
</comment>
<evidence type="ECO:0000256" key="4">
    <source>
        <dbReference type="ARBA" id="ARBA00022771"/>
    </source>
</evidence>
<protein>
    <recommendedName>
        <fullName evidence="11">GATA-type domain-containing protein</fullName>
    </recommendedName>
</protein>
<dbReference type="PRINTS" id="PR00619">
    <property type="entry name" value="GATAZNFINGER"/>
</dbReference>
<dbReference type="Pfam" id="PF00320">
    <property type="entry name" value="GATA"/>
    <property type="match status" value="2"/>
</dbReference>
<dbReference type="InterPro" id="IPR039355">
    <property type="entry name" value="Transcription_factor_GATA"/>
</dbReference>
<feature type="compositionally biased region" description="Low complexity" evidence="10">
    <location>
        <begin position="486"/>
        <end position="497"/>
    </location>
</feature>
<feature type="compositionally biased region" description="Polar residues" evidence="10">
    <location>
        <begin position="189"/>
        <end position="200"/>
    </location>
</feature>
<keyword evidence="8" id="KW-0539">Nucleus</keyword>
<feature type="region of interest" description="Disordered" evidence="10">
    <location>
        <begin position="425"/>
        <end position="498"/>
    </location>
</feature>
<evidence type="ECO:0000256" key="5">
    <source>
        <dbReference type="ARBA" id="ARBA00022833"/>
    </source>
</evidence>
<keyword evidence="13" id="KW-1185">Reference proteome</keyword>
<dbReference type="PANTHER" id="PTHR10071:SF335">
    <property type="entry name" value="IRON-SENSING TRANSCRIPTIONAL REPRESSOR-RELATED"/>
    <property type="match status" value="1"/>
</dbReference>
<evidence type="ECO:0000259" key="11">
    <source>
        <dbReference type="PROSITE" id="PS50114"/>
    </source>
</evidence>
<proteinExistence type="predicted"/>
<evidence type="ECO:0000256" key="9">
    <source>
        <dbReference type="PROSITE-ProRule" id="PRU00094"/>
    </source>
</evidence>
<dbReference type="STRING" id="1043004.A0A074WIF7"/>
<dbReference type="SUPFAM" id="SSF57716">
    <property type="entry name" value="Glucocorticoid receptor-like (DNA-binding domain)"/>
    <property type="match status" value="2"/>
</dbReference>
<feature type="compositionally biased region" description="Polar residues" evidence="10">
    <location>
        <begin position="263"/>
        <end position="283"/>
    </location>
</feature>
<feature type="compositionally biased region" description="Pro residues" evidence="10">
    <location>
        <begin position="365"/>
        <end position="381"/>
    </location>
</feature>
<dbReference type="GO" id="GO:0005634">
    <property type="term" value="C:nucleus"/>
    <property type="evidence" value="ECO:0007669"/>
    <property type="project" value="UniProtKB-SubCell"/>
</dbReference>
<evidence type="ECO:0000256" key="6">
    <source>
        <dbReference type="ARBA" id="ARBA00023015"/>
    </source>
</evidence>
<dbReference type="GO" id="GO:0034757">
    <property type="term" value="P:negative regulation of iron ion transport"/>
    <property type="evidence" value="ECO:0007669"/>
    <property type="project" value="UniProtKB-ARBA"/>
</dbReference>
<dbReference type="FunFam" id="3.30.50.10:FF:000039">
    <property type="entry name" value="Siderophore transcription factor SreA"/>
    <property type="match status" value="1"/>
</dbReference>
<feature type="compositionally biased region" description="Polar residues" evidence="10">
    <location>
        <begin position="453"/>
        <end position="464"/>
    </location>
</feature>
<dbReference type="InterPro" id="IPR000679">
    <property type="entry name" value="Znf_GATA"/>
</dbReference>
<dbReference type="CDD" id="cd00202">
    <property type="entry name" value="ZnF_GATA"/>
    <property type="match status" value="2"/>
</dbReference>
<feature type="domain" description="GATA-type" evidence="11">
    <location>
        <begin position="289"/>
        <end position="342"/>
    </location>
</feature>
<keyword evidence="6" id="KW-0805">Transcription regulation</keyword>
<dbReference type="Gene3D" id="3.30.50.10">
    <property type="entry name" value="Erythroid Transcription Factor GATA-1, subunit A"/>
    <property type="match status" value="2"/>
</dbReference>
<accession>A0A074WIF7</accession>
<dbReference type="GeneID" id="25413622"/>
<feature type="compositionally biased region" description="Low complexity" evidence="10">
    <location>
        <begin position="170"/>
        <end position="188"/>
    </location>
</feature>
<dbReference type="FunFam" id="3.30.50.10:FF:000007">
    <property type="entry name" value="Nitrogen regulatory AreA, N-terminal"/>
    <property type="match status" value="1"/>
</dbReference>
<dbReference type="GO" id="GO:0006879">
    <property type="term" value="P:intracellular iron ion homeostasis"/>
    <property type="evidence" value="ECO:0007669"/>
    <property type="project" value="UniProtKB-ARBA"/>
</dbReference>
<evidence type="ECO:0000313" key="13">
    <source>
        <dbReference type="Proteomes" id="UP000027730"/>
    </source>
</evidence>
<evidence type="ECO:0000256" key="10">
    <source>
        <dbReference type="SAM" id="MobiDB-lite"/>
    </source>
</evidence>
<evidence type="ECO:0000256" key="2">
    <source>
        <dbReference type="ARBA" id="ARBA00022723"/>
    </source>
</evidence>
<name>A0A074WIF7_9PEZI</name>
<evidence type="ECO:0000256" key="1">
    <source>
        <dbReference type="ARBA" id="ARBA00004123"/>
    </source>
</evidence>
<dbReference type="AlphaFoldDB" id="A0A074WIF7"/>
<feature type="region of interest" description="Disordered" evidence="10">
    <location>
        <begin position="256"/>
        <end position="288"/>
    </location>
</feature>
<keyword evidence="7" id="KW-0804">Transcription</keyword>
<dbReference type="HOGENOM" id="CLU_021761_0_1_1"/>
<dbReference type="PROSITE" id="PS50114">
    <property type="entry name" value="GATA_ZN_FINGER_2"/>
    <property type="match status" value="2"/>
</dbReference>
<gene>
    <name evidence="12" type="ORF">M436DRAFT_64023</name>
</gene>
<keyword evidence="4 9" id="KW-0863">Zinc-finger</keyword>
<dbReference type="GO" id="GO:0000978">
    <property type="term" value="F:RNA polymerase II cis-regulatory region sequence-specific DNA binding"/>
    <property type="evidence" value="ECO:0007669"/>
    <property type="project" value="TreeGrafter"/>
</dbReference>
<feature type="region of interest" description="Disordered" evidence="10">
    <location>
        <begin position="330"/>
        <end position="411"/>
    </location>
</feature>
<dbReference type="EMBL" id="KL584710">
    <property type="protein sequence ID" value="KEQ72848.1"/>
    <property type="molecule type" value="Genomic_DNA"/>
</dbReference>
<feature type="domain" description="GATA-type" evidence="11">
    <location>
        <begin position="121"/>
        <end position="174"/>
    </location>
</feature>
<dbReference type="SMART" id="SM00401">
    <property type="entry name" value="ZnF_GATA"/>
    <property type="match status" value="2"/>
</dbReference>
<evidence type="ECO:0000313" key="12">
    <source>
        <dbReference type="EMBL" id="KEQ72848.1"/>
    </source>
</evidence>
<keyword evidence="2" id="KW-0479">Metal-binding</keyword>
<reference evidence="12 13" key="1">
    <citation type="journal article" date="2014" name="BMC Genomics">
        <title>Genome sequencing of four Aureobasidium pullulans varieties: biotechnological potential, stress tolerance, and description of new species.</title>
        <authorList>
            <person name="Gostin Ar C."/>
            <person name="Ohm R.A."/>
            <person name="Kogej T."/>
            <person name="Sonjak S."/>
            <person name="Turk M."/>
            <person name="Zajc J."/>
            <person name="Zalar P."/>
            <person name="Grube M."/>
            <person name="Sun H."/>
            <person name="Han J."/>
            <person name="Sharma A."/>
            <person name="Chiniquy J."/>
            <person name="Ngan C.Y."/>
            <person name="Lipzen A."/>
            <person name="Barry K."/>
            <person name="Grigoriev I.V."/>
            <person name="Gunde-Cimerman N."/>
        </authorList>
    </citation>
    <scope>NUCLEOTIDE SEQUENCE [LARGE SCALE GENOMIC DNA]</scope>
    <source>
        <strain evidence="12 13">CBS 147.97</strain>
    </source>
</reference>
<feature type="compositionally biased region" description="Basic residues" evidence="10">
    <location>
        <begin position="330"/>
        <end position="345"/>
    </location>
</feature>
<dbReference type="RefSeq" id="XP_013427137.1">
    <property type="nucleotide sequence ID" value="XM_013571683.1"/>
</dbReference>
<evidence type="ECO:0000256" key="8">
    <source>
        <dbReference type="ARBA" id="ARBA00023242"/>
    </source>
</evidence>
<dbReference type="GO" id="GO:0008270">
    <property type="term" value="F:zinc ion binding"/>
    <property type="evidence" value="ECO:0007669"/>
    <property type="project" value="UniProtKB-KW"/>
</dbReference>
<dbReference type="PROSITE" id="PS00344">
    <property type="entry name" value="GATA_ZN_FINGER_1"/>
    <property type="match status" value="2"/>
</dbReference>
<feature type="compositionally biased region" description="Basic and acidic residues" evidence="10">
    <location>
        <begin position="472"/>
        <end position="481"/>
    </location>
</feature>
<keyword evidence="3" id="KW-0677">Repeat</keyword>
<feature type="compositionally biased region" description="Basic and acidic residues" evidence="10">
    <location>
        <begin position="19"/>
        <end position="35"/>
    </location>
</feature>